<comment type="caution">
    <text evidence="3">The sequence shown here is derived from an EMBL/GenBank/DDBJ whole genome shotgun (WGS) entry which is preliminary data.</text>
</comment>
<reference evidence="3" key="1">
    <citation type="submission" date="2021-02" db="EMBL/GenBank/DDBJ databases">
        <title>First Annotated Genome of the Yellow-green Alga Tribonema minus.</title>
        <authorList>
            <person name="Mahan K.M."/>
        </authorList>
    </citation>
    <scope>NUCLEOTIDE SEQUENCE</scope>
    <source>
        <strain evidence="3">UTEX B ZZ1240</strain>
    </source>
</reference>
<keyword evidence="2" id="KW-0812">Transmembrane</keyword>
<feature type="compositionally biased region" description="Low complexity" evidence="1">
    <location>
        <begin position="89"/>
        <end position="107"/>
    </location>
</feature>
<evidence type="ECO:0000313" key="4">
    <source>
        <dbReference type="Proteomes" id="UP000664859"/>
    </source>
</evidence>
<keyword evidence="2" id="KW-1133">Transmembrane helix</keyword>
<keyword evidence="4" id="KW-1185">Reference proteome</keyword>
<evidence type="ECO:0000313" key="3">
    <source>
        <dbReference type="EMBL" id="KAG5192581.1"/>
    </source>
</evidence>
<feature type="compositionally biased region" description="Basic residues" evidence="1">
    <location>
        <begin position="51"/>
        <end position="60"/>
    </location>
</feature>
<feature type="region of interest" description="Disordered" evidence="1">
    <location>
        <begin position="1"/>
        <end position="144"/>
    </location>
</feature>
<feature type="compositionally biased region" description="Low complexity" evidence="1">
    <location>
        <begin position="114"/>
        <end position="133"/>
    </location>
</feature>
<evidence type="ECO:0000256" key="2">
    <source>
        <dbReference type="SAM" id="Phobius"/>
    </source>
</evidence>
<dbReference type="Proteomes" id="UP000664859">
    <property type="component" value="Unassembled WGS sequence"/>
</dbReference>
<gene>
    <name evidence="3" type="ORF">JKP88DRAFT_250735</name>
</gene>
<accession>A0A836CR46</accession>
<organism evidence="3 4">
    <name type="scientific">Tribonema minus</name>
    <dbReference type="NCBI Taxonomy" id="303371"/>
    <lineage>
        <taxon>Eukaryota</taxon>
        <taxon>Sar</taxon>
        <taxon>Stramenopiles</taxon>
        <taxon>Ochrophyta</taxon>
        <taxon>PX clade</taxon>
        <taxon>Xanthophyceae</taxon>
        <taxon>Tribonematales</taxon>
        <taxon>Tribonemataceae</taxon>
        <taxon>Tribonema</taxon>
    </lineage>
</organism>
<feature type="transmembrane region" description="Helical" evidence="2">
    <location>
        <begin position="706"/>
        <end position="728"/>
    </location>
</feature>
<feature type="compositionally biased region" description="Polar residues" evidence="1">
    <location>
        <begin position="61"/>
        <end position="70"/>
    </location>
</feature>
<keyword evidence="2" id="KW-0472">Membrane</keyword>
<evidence type="ECO:0008006" key="5">
    <source>
        <dbReference type="Google" id="ProtNLM"/>
    </source>
</evidence>
<dbReference type="AlphaFoldDB" id="A0A836CR46"/>
<protein>
    <recommendedName>
        <fullName evidence="5">Transmembrane protein</fullName>
    </recommendedName>
</protein>
<proteinExistence type="predicted"/>
<feature type="compositionally biased region" description="Low complexity" evidence="1">
    <location>
        <begin position="1"/>
        <end position="23"/>
    </location>
</feature>
<evidence type="ECO:0000256" key="1">
    <source>
        <dbReference type="SAM" id="MobiDB-lite"/>
    </source>
</evidence>
<sequence length="786" mass="87893">MVRTRSASPSKRSSSDATASIIPPKKKTKSTASNKPKTPTKKAKTSEKRPPTPRKARARSTKSVAESSSPKPRRTRASPKAARKSESTKSASASPKRSPKSPSSASRLTEDAAPKSASASPKRSSKSSSSATSLTGKDVRRTSLERMDAECQEEYGSSFRFAGSGPDHCSNDSSILKMQRDELHENMRLSREHSLKLRKKLSEFEAAYRKTQAKMQVYAEENRGDAAAVARRMKTLENYCAETITTVNKLLSHPEMCESKKEIDKFSIGCFDVDVLRDIISGMLDAQDFLEHLLTLLTAADRKFTLDFRMTTSRVWQKIKAASDSSKVKDAVTVAIAWAGMHIQRHIWKYAVAQVFWILLQTLLPPVVLVKRATQIAEATQRVCGLAQVVFKLLRAPIFVFAAIQFALQIPGVSDLVKSYASGLAKKYHKDADKDLRNAKDRFTAKMKEKGARNVDIIDQFLAVANDMEEETKGLMKVMMTGGIWLMLFFTNPMVSATGTVTQKICGLSTSLIDFIGGLWPFGRNKDTDEIAENLTLGLEDVPTGPIGRISLLIADDSVVQDFSNDLVGLMSKSEAFHTVNSDSTVFNHDALMTVQKRFLTAASNKKYDMLKDKGIGQAYIKAGREFVEKTEALENVHKPYLKKMKEMSMFNPKYYSGSAYYWWYGDDIAPNQVKLETEAVKDATEELNKTLAVFVRQKVRADNSQFWTCAVVMIIMILTMIIAYVVYKSWAKHDINPFLLDPVDPEEVQKLFKTSLADLRRRRDRLHKCMLNEGLIDCDVIPPLK</sequence>
<dbReference type="EMBL" id="JAFCMP010000004">
    <property type="protein sequence ID" value="KAG5192581.1"/>
    <property type="molecule type" value="Genomic_DNA"/>
</dbReference>
<name>A0A836CR46_9STRA</name>